<organism evidence="1 3">
    <name type="scientific">Medicago truncatula</name>
    <name type="common">Barrel medic</name>
    <name type="synonym">Medicago tribuloides</name>
    <dbReference type="NCBI Taxonomy" id="3880"/>
    <lineage>
        <taxon>Eukaryota</taxon>
        <taxon>Viridiplantae</taxon>
        <taxon>Streptophyta</taxon>
        <taxon>Embryophyta</taxon>
        <taxon>Tracheophyta</taxon>
        <taxon>Spermatophyta</taxon>
        <taxon>Magnoliopsida</taxon>
        <taxon>eudicotyledons</taxon>
        <taxon>Gunneridae</taxon>
        <taxon>Pentapetalae</taxon>
        <taxon>rosids</taxon>
        <taxon>fabids</taxon>
        <taxon>Fabales</taxon>
        <taxon>Fabaceae</taxon>
        <taxon>Papilionoideae</taxon>
        <taxon>50 kb inversion clade</taxon>
        <taxon>NPAAA clade</taxon>
        <taxon>Hologalegina</taxon>
        <taxon>IRL clade</taxon>
        <taxon>Trifolieae</taxon>
        <taxon>Medicago</taxon>
    </lineage>
</organism>
<sequence>MFDLNNEGALVHDGSEASRNNKDCIGLASQEINILDKRSFCGKLALKIYIYKGRPKSIYLQPIRDKVKIKLASWKAFIISNSCRVQLVNSMVQIKHSPSHHVHLFLAYKCIYRIRKSLNCTFGPLSFQKLRLWPPN</sequence>
<reference evidence="2" key="3">
    <citation type="submission" date="2015-04" db="UniProtKB">
        <authorList>
            <consortium name="EnsemblPlants"/>
        </authorList>
    </citation>
    <scope>IDENTIFICATION</scope>
    <source>
        <strain evidence="2">cv. Jemalong A17</strain>
    </source>
</reference>
<dbReference type="Proteomes" id="UP000002051">
    <property type="component" value="Chromosome 5"/>
</dbReference>
<protein>
    <submittedName>
        <fullName evidence="1 2">Uncharacterized protein</fullName>
    </submittedName>
</protein>
<reference evidence="1 3" key="2">
    <citation type="journal article" date="2014" name="BMC Genomics">
        <title>An improved genome release (version Mt4.0) for the model legume Medicago truncatula.</title>
        <authorList>
            <person name="Tang H."/>
            <person name="Krishnakumar V."/>
            <person name="Bidwell S."/>
            <person name="Rosen B."/>
            <person name="Chan A."/>
            <person name="Zhou S."/>
            <person name="Gentzbittel L."/>
            <person name="Childs K.L."/>
            <person name="Yandell M."/>
            <person name="Gundlach H."/>
            <person name="Mayer K.F."/>
            <person name="Schwartz D.C."/>
            <person name="Town C.D."/>
        </authorList>
    </citation>
    <scope>GENOME REANNOTATION</scope>
    <source>
        <strain evidence="2 3">cv. Jemalong A17</strain>
    </source>
</reference>
<name>G7JYJ1_MEDTR</name>
<gene>
    <name evidence="1" type="ordered locus">MTR_5g066910</name>
</gene>
<dbReference type="EnsemblPlants" id="AES98311">
    <property type="protein sequence ID" value="AES98311"/>
    <property type="gene ID" value="MTR_5g066910"/>
</dbReference>
<dbReference type="AlphaFoldDB" id="G7JYJ1"/>
<dbReference type="HOGENOM" id="CLU_1878508_0_0_1"/>
<evidence type="ECO:0000313" key="3">
    <source>
        <dbReference type="Proteomes" id="UP000002051"/>
    </source>
</evidence>
<keyword evidence="3" id="KW-1185">Reference proteome</keyword>
<evidence type="ECO:0000313" key="2">
    <source>
        <dbReference type="EnsemblPlants" id="AES98311"/>
    </source>
</evidence>
<dbReference type="EMBL" id="CM001221">
    <property type="protein sequence ID" value="AES98311.1"/>
    <property type="molecule type" value="Genomic_DNA"/>
</dbReference>
<reference evidence="1 3" key="1">
    <citation type="journal article" date="2011" name="Nature">
        <title>The Medicago genome provides insight into the evolution of rhizobial symbioses.</title>
        <authorList>
            <person name="Young N.D."/>
            <person name="Debelle F."/>
            <person name="Oldroyd G.E."/>
            <person name="Geurts R."/>
            <person name="Cannon S.B."/>
            <person name="Udvardi M.K."/>
            <person name="Benedito V.A."/>
            <person name="Mayer K.F."/>
            <person name="Gouzy J."/>
            <person name="Schoof H."/>
            <person name="Van de Peer Y."/>
            <person name="Proost S."/>
            <person name="Cook D.R."/>
            <person name="Meyers B.C."/>
            <person name="Spannagl M."/>
            <person name="Cheung F."/>
            <person name="De Mita S."/>
            <person name="Krishnakumar V."/>
            <person name="Gundlach H."/>
            <person name="Zhou S."/>
            <person name="Mudge J."/>
            <person name="Bharti A.K."/>
            <person name="Murray J.D."/>
            <person name="Naoumkina M.A."/>
            <person name="Rosen B."/>
            <person name="Silverstein K.A."/>
            <person name="Tang H."/>
            <person name="Rombauts S."/>
            <person name="Zhao P.X."/>
            <person name="Zhou P."/>
            <person name="Barbe V."/>
            <person name="Bardou P."/>
            <person name="Bechner M."/>
            <person name="Bellec A."/>
            <person name="Berger A."/>
            <person name="Berges H."/>
            <person name="Bidwell S."/>
            <person name="Bisseling T."/>
            <person name="Choisne N."/>
            <person name="Couloux A."/>
            <person name="Denny R."/>
            <person name="Deshpande S."/>
            <person name="Dai X."/>
            <person name="Doyle J.J."/>
            <person name="Dudez A.M."/>
            <person name="Farmer A.D."/>
            <person name="Fouteau S."/>
            <person name="Franken C."/>
            <person name="Gibelin C."/>
            <person name="Gish J."/>
            <person name="Goldstein S."/>
            <person name="Gonzalez A.J."/>
            <person name="Green P.J."/>
            <person name="Hallab A."/>
            <person name="Hartog M."/>
            <person name="Hua A."/>
            <person name="Humphray S.J."/>
            <person name="Jeong D.H."/>
            <person name="Jing Y."/>
            <person name="Jocker A."/>
            <person name="Kenton S.M."/>
            <person name="Kim D.J."/>
            <person name="Klee K."/>
            <person name="Lai H."/>
            <person name="Lang C."/>
            <person name="Lin S."/>
            <person name="Macmil S.L."/>
            <person name="Magdelenat G."/>
            <person name="Matthews L."/>
            <person name="McCorrison J."/>
            <person name="Monaghan E.L."/>
            <person name="Mun J.H."/>
            <person name="Najar F.Z."/>
            <person name="Nicholson C."/>
            <person name="Noirot C."/>
            <person name="O'Bleness M."/>
            <person name="Paule C.R."/>
            <person name="Poulain J."/>
            <person name="Prion F."/>
            <person name="Qin B."/>
            <person name="Qu C."/>
            <person name="Retzel E.F."/>
            <person name="Riddle C."/>
            <person name="Sallet E."/>
            <person name="Samain S."/>
            <person name="Samson N."/>
            <person name="Sanders I."/>
            <person name="Saurat O."/>
            <person name="Scarpelli C."/>
            <person name="Schiex T."/>
            <person name="Segurens B."/>
            <person name="Severin A.J."/>
            <person name="Sherrier D.J."/>
            <person name="Shi R."/>
            <person name="Sims S."/>
            <person name="Singer S.R."/>
            <person name="Sinharoy S."/>
            <person name="Sterck L."/>
            <person name="Viollet A."/>
            <person name="Wang B.B."/>
            <person name="Wang K."/>
            <person name="Wang M."/>
            <person name="Wang X."/>
            <person name="Warfsmann J."/>
            <person name="Weissenbach J."/>
            <person name="White D.D."/>
            <person name="White J.D."/>
            <person name="Wiley G.B."/>
            <person name="Wincker P."/>
            <person name="Xing Y."/>
            <person name="Yang L."/>
            <person name="Yao Z."/>
            <person name="Ying F."/>
            <person name="Zhai J."/>
            <person name="Zhou L."/>
            <person name="Zuber A."/>
            <person name="Denarie J."/>
            <person name="Dixon R.A."/>
            <person name="May G.D."/>
            <person name="Schwartz D.C."/>
            <person name="Rogers J."/>
            <person name="Quetier F."/>
            <person name="Town C.D."/>
            <person name="Roe B.A."/>
        </authorList>
    </citation>
    <scope>NUCLEOTIDE SEQUENCE [LARGE SCALE GENOMIC DNA]</scope>
    <source>
        <strain evidence="1">A17</strain>
        <strain evidence="2 3">cv. Jemalong A17</strain>
    </source>
</reference>
<evidence type="ECO:0000313" key="1">
    <source>
        <dbReference type="EMBL" id="AES98311.1"/>
    </source>
</evidence>
<proteinExistence type="predicted"/>
<dbReference type="PaxDb" id="3880-AES98311"/>
<accession>G7JYJ1</accession>